<protein>
    <submittedName>
        <fullName evidence="1">Uncharacterized protein</fullName>
    </submittedName>
</protein>
<keyword evidence="2" id="KW-1185">Reference proteome</keyword>
<dbReference type="Proteomes" id="UP000319103">
    <property type="component" value="Unassembled WGS sequence"/>
</dbReference>
<name>A0A540W6V1_9ACTN</name>
<reference evidence="1 2" key="1">
    <citation type="submission" date="2019-06" db="EMBL/GenBank/DDBJ databases">
        <title>Description of Kitasatospora acidophila sp. nov. isolated from pine grove soil, and reclassification of Streptomyces novaecaesareae to Kitasatospora novaeceasareae comb. nov.</title>
        <authorList>
            <person name="Kim M.J."/>
        </authorList>
    </citation>
    <scope>NUCLEOTIDE SEQUENCE [LARGE SCALE GENOMIC DNA]</scope>
    <source>
        <strain evidence="1 2">MMS16-CNU292</strain>
    </source>
</reference>
<evidence type="ECO:0000313" key="1">
    <source>
        <dbReference type="EMBL" id="TQF04758.1"/>
    </source>
</evidence>
<proteinExistence type="predicted"/>
<dbReference type="OrthoDB" id="4233319at2"/>
<comment type="caution">
    <text evidence="1">The sequence shown here is derived from an EMBL/GenBank/DDBJ whole genome shotgun (WGS) entry which is preliminary data.</text>
</comment>
<dbReference type="AlphaFoldDB" id="A0A540W6V1"/>
<dbReference type="EMBL" id="VIGB01000003">
    <property type="protein sequence ID" value="TQF04758.1"/>
    <property type="molecule type" value="Genomic_DNA"/>
</dbReference>
<organism evidence="1 2">
    <name type="scientific">Kitasatospora acidiphila</name>
    <dbReference type="NCBI Taxonomy" id="2567942"/>
    <lineage>
        <taxon>Bacteria</taxon>
        <taxon>Bacillati</taxon>
        <taxon>Actinomycetota</taxon>
        <taxon>Actinomycetes</taxon>
        <taxon>Kitasatosporales</taxon>
        <taxon>Streptomycetaceae</taxon>
        <taxon>Kitasatospora</taxon>
    </lineage>
</organism>
<accession>A0A540W6V1</accession>
<sequence length="114" mass="12446">MAGYGNRTILLDFPELSEPGDRVHVIIRNPKTVPLQDLMPPQTPGQEDAQAQLRAGMSVIARLVQAWHVYDATSLADDQPLLPLPATPDLVAKLPMEIQNRISEEIAKVRSAGA</sequence>
<gene>
    <name evidence="1" type="ORF">E6W39_24195</name>
</gene>
<dbReference type="RefSeq" id="WP_141635313.1">
    <property type="nucleotide sequence ID" value="NZ_VIGB01000003.1"/>
</dbReference>
<evidence type="ECO:0000313" key="2">
    <source>
        <dbReference type="Proteomes" id="UP000319103"/>
    </source>
</evidence>